<evidence type="ECO:0000313" key="3">
    <source>
        <dbReference type="EMBL" id="PHH67303.1"/>
    </source>
</evidence>
<dbReference type="Proteomes" id="UP000226192">
    <property type="component" value="Unassembled WGS sequence"/>
</dbReference>
<feature type="signal peptide" evidence="2">
    <location>
        <begin position="1"/>
        <end position="25"/>
    </location>
</feature>
<feature type="chain" id="PRO_5012293296" description="Het-C-domain-containing protein" evidence="2">
    <location>
        <begin position="26"/>
        <end position="896"/>
    </location>
</feature>
<evidence type="ECO:0000256" key="2">
    <source>
        <dbReference type="SAM" id="SignalP"/>
    </source>
</evidence>
<dbReference type="AlphaFoldDB" id="A0A2C5YI53"/>
<feature type="compositionally biased region" description="Gly residues" evidence="1">
    <location>
        <begin position="866"/>
        <end position="876"/>
    </location>
</feature>
<keyword evidence="4" id="KW-1185">Reference proteome</keyword>
<dbReference type="EMBL" id="NJET01000001">
    <property type="protein sequence ID" value="PHH67303.1"/>
    <property type="molecule type" value="Genomic_DNA"/>
</dbReference>
<feature type="compositionally biased region" description="Polar residues" evidence="1">
    <location>
        <begin position="697"/>
        <end position="721"/>
    </location>
</feature>
<feature type="compositionally biased region" description="Basic and acidic residues" evidence="1">
    <location>
        <begin position="884"/>
        <end position="896"/>
    </location>
</feature>
<name>A0A2C5YI53_9HYPO</name>
<dbReference type="STRING" id="1399860.A0A2C5YI53"/>
<feature type="compositionally biased region" description="Gly residues" evidence="1">
    <location>
        <begin position="780"/>
        <end position="835"/>
    </location>
</feature>
<dbReference type="InterPro" id="IPR010816">
    <property type="entry name" value="Het-C"/>
</dbReference>
<dbReference type="OrthoDB" id="2506204at2759"/>
<dbReference type="InterPro" id="IPR052577">
    <property type="entry name" value="VWA7"/>
</dbReference>
<protein>
    <recommendedName>
        <fullName evidence="5">Het-C-domain-containing protein</fullName>
    </recommendedName>
</protein>
<feature type="compositionally biased region" description="Gly residues" evidence="1">
    <location>
        <begin position="843"/>
        <end position="858"/>
    </location>
</feature>
<organism evidence="3 4">
    <name type="scientific">Ophiocordyceps australis</name>
    <dbReference type="NCBI Taxonomy" id="1399860"/>
    <lineage>
        <taxon>Eukaryota</taxon>
        <taxon>Fungi</taxon>
        <taxon>Dikarya</taxon>
        <taxon>Ascomycota</taxon>
        <taxon>Pezizomycotina</taxon>
        <taxon>Sordariomycetes</taxon>
        <taxon>Hypocreomycetidae</taxon>
        <taxon>Hypocreales</taxon>
        <taxon>Ophiocordycipitaceae</taxon>
        <taxon>Ophiocordyceps</taxon>
    </lineage>
</organism>
<dbReference type="PANTHER" id="PTHR14905:SF11">
    <property type="entry name" value="TINC (EUROFUNG)"/>
    <property type="match status" value="1"/>
</dbReference>
<dbReference type="Pfam" id="PF07217">
    <property type="entry name" value="Het-C"/>
    <property type="match status" value="1"/>
</dbReference>
<evidence type="ECO:0000313" key="4">
    <source>
        <dbReference type="Proteomes" id="UP000226192"/>
    </source>
</evidence>
<evidence type="ECO:0000256" key="1">
    <source>
        <dbReference type="SAM" id="MobiDB-lite"/>
    </source>
</evidence>
<reference evidence="3 4" key="1">
    <citation type="submission" date="2017-06" db="EMBL/GenBank/DDBJ databases">
        <title>Ant-infecting Ophiocordyceps genomes reveal a high diversity of potential behavioral manipulation genes and a possible major role for enterotoxins.</title>
        <authorList>
            <person name="De Bekker C."/>
            <person name="Evans H.C."/>
            <person name="Brachmann A."/>
            <person name="Hughes D.P."/>
        </authorList>
    </citation>
    <scope>NUCLEOTIDE SEQUENCE [LARGE SCALE GENOMIC DNA]</scope>
    <source>
        <strain evidence="3 4">Map64</strain>
    </source>
</reference>
<evidence type="ECO:0008006" key="5">
    <source>
        <dbReference type="Google" id="ProtNLM"/>
    </source>
</evidence>
<feature type="region of interest" description="Disordered" evidence="1">
    <location>
        <begin position="628"/>
        <end position="896"/>
    </location>
</feature>
<proteinExistence type="predicted"/>
<keyword evidence="2" id="KW-0732">Signal</keyword>
<dbReference type="PANTHER" id="PTHR14905">
    <property type="entry name" value="NG37"/>
    <property type="match status" value="1"/>
</dbReference>
<accession>A0A2C5YI53</accession>
<gene>
    <name evidence="3" type="ORF">CDD81_143</name>
</gene>
<sequence length="896" mass="97755">MFDFRNPGLLLGLVLVVALASPAAAFGAGNVASTSKVAGQNWRHGDIEDALLSLVMAQALKGKKFSKIQVSRVYFGNWLRDYSQAIDVGTVKAVSAEAIRLLLCILGFLTFGYGSGEFEITAERLGCYRPEDHIDNPKNYADNKDAKQYDERLRGPIDEQRELSIDPRTGMKNYIANDQEDIMTSSKHVRKLFSGCIELGRRYKENHNKPDKYESLRLMGTGLHCLEDFFAHSNYTELALIEMGEKDVFPHCGRETRIQLEGAREPVYPIVTGTFGGVDFLHSVVGEVSDKLTQNEIDELEGTLKESQNADTSLLRDLLDKLPDGLFGGKNQKDRIDELQNNASVAQVQNMAVSPRDPEQFTVYVGEIYQQIMPVIQFHDDVMKTVTGAVEKIPLLPKIIEQLEEQLTKFVFSIVAPLVVPLIHQIRNELRTGSEEIVHSSKQEQHIVFDDDRSTDPTHSMLSKDHFSNILNEIAGRTAAKTLHWVVPQLMKAMDDTSTDVNRLLDRIVNGVMHHPAQREMGQDGIQDARKLIFESVTEWWEEIGDEQRNDYRKKLSREGVFKGENHKEGVQDTGHGHGCSGKLQMRKLYGEPDTLENRIAGAAAGAIFTGATGVISGFVEQKTGYKLPSTHSSQKTEQGGEGKGGFGGFISSIIGGSSGKDDSEKQSSHQQGEDASLTQTTTETGKQHGRYGQGEFTETQRPGGSSESGYSRFEQQQGGRHSSGYGSERMETRPSYGGGHQQRTERQDYQGSSNQGYGSGGGRHGRHGGGGRGDDDDGYGGGSGGGYGGRNEESYGGGGYSGRGDEGYGGGNRRGDEGYGGGNRRGDEGYGGGNRRGDDESYGGGYGGGNDEYGGDNGHGRRSDNGGGYGGGYEGGSHRRGQGRGERGGGYEDEY</sequence>
<feature type="compositionally biased region" description="Gly residues" evidence="1">
    <location>
        <begin position="640"/>
        <end position="649"/>
    </location>
</feature>
<comment type="caution">
    <text evidence="3">The sequence shown here is derived from an EMBL/GenBank/DDBJ whole genome shotgun (WGS) entry which is preliminary data.</text>
</comment>